<reference evidence="1 2" key="1">
    <citation type="submission" date="2018-06" db="EMBL/GenBank/DDBJ databases">
        <authorList>
            <person name="Tortosa P."/>
        </authorList>
    </citation>
    <scope>NUCLEOTIDE SEQUENCE [LARGE SCALE GENOMIC DNA]</scope>
    <source>
        <strain evidence="1 2">MDI222</strain>
    </source>
</reference>
<evidence type="ECO:0000313" key="1">
    <source>
        <dbReference type="EMBL" id="AXR64660.1"/>
    </source>
</evidence>
<dbReference type="Proteomes" id="UP000258889">
    <property type="component" value="Chromosome i"/>
</dbReference>
<reference evidence="1 2" key="2">
    <citation type="submission" date="2018-09" db="EMBL/GenBank/DDBJ databases">
        <title>Complete Genome sequences of three Leptospira mayottensis isolates obtained from Tenrecid mammals endemic to the Malagasy region.</title>
        <authorList>
            <person name="Cordonin C."/>
            <person name="Toty C."/>
        </authorList>
    </citation>
    <scope>NUCLEOTIDE SEQUENCE [LARGE SCALE GENOMIC DNA]</scope>
    <source>
        <strain evidence="1 2">MDI222</strain>
    </source>
</reference>
<sequence length="59" mass="7074">MELKNEILISQRKAKQDFEIGICRNTRDWREIEPAINFGIFDTQDRQIRQGTFSSETWI</sequence>
<dbReference type="EMBL" id="CP030144">
    <property type="protein sequence ID" value="AXR64660.1"/>
    <property type="molecule type" value="Genomic_DNA"/>
</dbReference>
<proteinExistence type="predicted"/>
<accession>A0ABM6Y9G4</accession>
<evidence type="ECO:0000313" key="2">
    <source>
        <dbReference type="Proteomes" id="UP000258889"/>
    </source>
</evidence>
<name>A0ABM6Y9G4_9LEPT</name>
<organism evidence="1 2">
    <name type="scientific">Leptospira mayottensis</name>
    <dbReference type="NCBI Taxonomy" id="1137606"/>
    <lineage>
        <taxon>Bacteria</taxon>
        <taxon>Pseudomonadati</taxon>
        <taxon>Spirochaetota</taxon>
        <taxon>Spirochaetia</taxon>
        <taxon>Leptospirales</taxon>
        <taxon>Leptospiraceae</taxon>
        <taxon>Leptospira</taxon>
    </lineage>
</organism>
<gene>
    <name evidence="1" type="ORF">DQM28_10965</name>
</gene>
<keyword evidence="2" id="KW-1185">Reference proteome</keyword>
<protein>
    <submittedName>
        <fullName evidence="1">Uncharacterized protein</fullName>
    </submittedName>
</protein>